<dbReference type="InterPro" id="IPR011701">
    <property type="entry name" value="MFS"/>
</dbReference>
<dbReference type="GO" id="GO:0022857">
    <property type="term" value="F:transmembrane transporter activity"/>
    <property type="evidence" value="ECO:0007669"/>
    <property type="project" value="InterPro"/>
</dbReference>
<accession>A0A6N9I2Q6</accession>
<organism evidence="7 8">
    <name type="scientific">Furfurilactobacillus milii</name>
    <dbReference type="NCBI Taxonomy" id="2888272"/>
    <lineage>
        <taxon>Bacteria</taxon>
        <taxon>Bacillati</taxon>
        <taxon>Bacillota</taxon>
        <taxon>Bacilli</taxon>
        <taxon>Lactobacillales</taxon>
        <taxon>Lactobacillaceae</taxon>
        <taxon>Furfurilactobacillus</taxon>
    </lineage>
</organism>
<evidence type="ECO:0000256" key="6">
    <source>
        <dbReference type="SAM" id="Phobius"/>
    </source>
</evidence>
<keyword evidence="2" id="KW-1003">Cell membrane</keyword>
<dbReference type="Proteomes" id="UP000449209">
    <property type="component" value="Unassembled WGS sequence"/>
</dbReference>
<proteinExistence type="predicted"/>
<evidence type="ECO:0000256" key="3">
    <source>
        <dbReference type="ARBA" id="ARBA00022692"/>
    </source>
</evidence>
<sequence length="390" mass="43779">MYQRFLNLKRLLIVSTFLTDFSNATLIFLFTLIIGQQKSAYWLSLLWASYYGGSFVSHLVMVSYVDRLPSRCLMLGSEVSRWLIITTLLVNGNFNRPLYPVIIVCLLGIVEPIFHPAEVRLLTEVFSQTEMVQINAMLELSDQSTTIIGPFLATLFTTWFNAQFTLTVMSVILFSSVIIVLMMPASTTSEKSISVGSLRTTLSTFIHSSALRHSASLMFLLNTLFIGTVMPVLLKFTQRFGPHANFNYTLLTVSQSIGLILMATHLARKPGHQSNLLKRNLWTVFFIAGLLALISLTTKLYLLILWFLLIGLLSAIFDVENNLLFQNASPHSEIGRMYVFKGLINVGSVTLGTILASVVLNWLSVQQLYFVCAAFLLLISLSLLLHHTFK</sequence>
<dbReference type="GO" id="GO:0005886">
    <property type="term" value="C:plasma membrane"/>
    <property type="evidence" value="ECO:0007669"/>
    <property type="project" value="UniProtKB-SubCell"/>
</dbReference>
<feature type="transmembrane region" description="Helical" evidence="6">
    <location>
        <begin position="164"/>
        <end position="183"/>
    </location>
</feature>
<dbReference type="PANTHER" id="PTHR23513:SF6">
    <property type="entry name" value="MAJOR FACILITATOR SUPERFAMILY ASSOCIATED DOMAIN-CONTAINING PROTEIN"/>
    <property type="match status" value="1"/>
</dbReference>
<evidence type="ECO:0000256" key="1">
    <source>
        <dbReference type="ARBA" id="ARBA00004651"/>
    </source>
</evidence>
<dbReference type="SUPFAM" id="SSF103473">
    <property type="entry name" value="MFS general substrate transporter"/>
    <property type="match status" value="1"/>
</dbReference>
<comment type="caution">
    <text evidence="7">The sequence shown here is derived from an EMBL/GenBank/DDBJ whole genome shotgun (WGS) entry which is preliminary data.</text>
</comment>
<reference evidence="7 8" key="1">
    <citation type="journal article" date="2019" name="Appl. Environ. Microbiol.">
        <title>Genetic determinants of hydroxycinnamic acid metabolism in heterofermentative lactobacilli.</title>
        <authorList>
            <person name="Gaur G."/>
            <person name="Oh J.H."/>
            <person name="Filannino P."/>
            <person name="Gobbetti M."/>
            <person name="van Pijkeren J.P."/>
            <person name="Ganzle M.G."/>
        </authorList>
    </citation>
    <scope>NUCLEOTIDE SEQUENCE [LARGE SCALE GENOMIC DNA]</scope>
    <source>
        <strain evidence="7 8">C5</strain>
    </source>
</reference>
<keyword evidence="3 6" id="KW-0812">Transmembrane</keyword>
<feature type="transmembrane region" description="Helical" evidence="6">
    <location>
        <begin position="12"/>
        <end position="34"/>
    </location>
</feature>
<feature type="transmembrane region" description="Helical" evidence="6">
    <location>
        <begin position="276"/>
        <end position="294"/>
    </location>
</feature>
<evidence type="ECO:0000256" key="2">
    <source>
        <dbReference type="ARBA" id="ARBA00022475"/>
    </source>
</evidence>
<evidence type="ECO:0000256" key="4">
    <source>
        <dbReference type="ARBA" id="ARBA00022989"/>
    </source>
</evidence>
<keyword evidence="5 6" id="KW-0472">Membrane</keyword>
<keyword evidence="4 6" id="KW-1133">Transmembrane helix</keyword>
<name>A0A6N9I2Q6_9LACO</name>
<feature type="transmembrane region" description="Helical" evidence="6">
    <location>
        <begin position="40"/>
        <end position="65"/>
    </location>
</feature>
<dbReference type="AlphaFoldDB" id="A0A6N9I2Q6"/>
<dbReference type="Pfam" id="PF07690">
    <property type="entry name" value="MFS_1"/>
    <property type="match status" value="1"/>
</dbReference>
<evidence type="ECO:0000313" key="7">
    <source>
        <dbReference type="EMBL" id="MYV17077.1"/>
    </source>
</evidence>
<dbReference type="Gene3D" id="1.20.1250.20">
    <property type="entry name" value="MFS general substrate transporter like domains"/>
    <property type="match status" value="1"/>
</dbReference>
<dbReference type="PANTHER" id="PTHR23513">
    <property type="entry name" value="INTEGRAL MEMBRANE EFFLUX PROTEIN-RELATED"/>
    <property type="match status" value="1"/>
</dbReference>
<comment type="subcellular location">
    <subcellularLocation>
        <location evidence="1">Cell membrane</location>
        <topology evidence="1">Multi-pass membrane protein</topology>
    </subcellularLocation>
</comment>
<feature type="transmembrane region" description="Helical" evidence="6">
    <location>
        <begin position="215"/>
        <end position="234"/>
    </location>
</feature>
<gene>
    <name evidence="7" type="ORF">GB993_06125</name>
</gene>
<evidence type="ECO:0000256" key="5">
    <source>
        <dbReference type="ARBA" id="ARBA00023136"/>
    </source>
</evidence>
<feature type="transmembrane region" description="Helical" evidence="6">
    <location>
        <begin position="300"/>
        <end position="317"/>
    </location>
</feature>
<dbReference type="RefSeq" id="WP_161003572.1">
    <property type="nucleotide sequence ID" value="NZ_WEZQ01000009.1"/>
</dbReference>
<protein>
    <submittedName>
        <fullName evidence="7">MFS transporter</fullName>
    </submittedName>
</protein>
<evidence type="ECO:0000313" key="8">
    <source>
        <dbReference type="Proteomes" id="UP000449209"/>
    </source>
</evidence>
<feature type="transmembrane region" description="Helical" evidence="6">
    <location>
        <begin position="368"/>
        <end position="385"/>
    </location>
</feature>
<dbReference type="OrthoDB" id="10017732at2"/>
<dbReference type="InterPro" id="IPR036259">
    <property type="entry name" value="MFS_trans_sf"/>
</dbReference>
<dbReference type="EMBL" id="WEZQ01000009">
    <property type="protein sequence ID" value="MYV17077.1"/>
    <property type="molecule type" value="Genomic_DNA"/>
</dbReference>
<feature type="transmembrane region" description="Helical" evidence="6">
    <location>
        <begin position="246"/>
        <end position="264"/>
    </location>
</feature>
<feature type="transmembrane region" description="Helical" evidence="6">
    <location>
        <begin position="338"/>
        <end position="362"/>
    </location>
</feature>